<dbReference type="SUPFAM" id="SSF53756">
    <property type="entry name" value="UDP-Glycosyltransferase/glycogen phosphorylase"/>
    <property type="match status" value="1"/>
</dbReference>
<dbReference type="PANTHER" id="PTHR46401:SF2">
    <property type="entry name" value="GLYCOSYLTRANSFERASE WBBK-RELATED"/>
    <property type="match status" value="1"/>
</dbReference>
<evidence type="ECO:0000259" key="2">
    <source>
        <dbReference type="Pfam" id="PF00534"/>
    </source>
</evidence>
<dbReference type="InterPro" id="IPR022623">
    <property type="entry name" value="Glyco_trans_4"/>
</dbReference>
<keyword evidence="1 4" id="KW-0808">Transferase</keyword>
<dbReference type="AlphaFoldDB" id="A0A348AKQ8"/>
<dbReference type="Pfam" id="PF12000">
    <property type="entry name" value="Glyco_trans_4_3"/>
    <property type="match status" value="1"/>
</dbReference>
<dbReference type="OrthoDB" id="5416057at2"/>
<protein>
    <submittedName>
        <fullName evidence="4">D-inositol 3-phosphate glycosyltransferase</fullName>
        <ecNumber evidence="4">2.4.1.250</ecNumber>
    </submittedName>
</protein>
<evidence type="ECO:0000256" key="1">
    <source>
        <dbReference type="ARBA" id="ARBA00022679"/>
    </source>
</evidence>
<keyword evidence="5" id="KW-1185">Reference proteome</keyword>
<dbReference type="PANTHER" id="PTHR46401">
    <property type="entry name" value="GLYCOSYLTRANSFERASE WBBK-RELATED"/>
    <property type="match status" value="1"/>
</dbReference>
<name>A0A348AKQ8_9FIRM</name>
<dbReference type="KEGG" id="mana:MAMMFC1_02340"/>
<feature type="domain" description="Glycosyl transferase family 1" evidence="2">
    <location>
        <begin position="213"/>
        <end position="380"/>
    </location>
</feature>
<dbReference type="GO" id="GO:0009103">
    <property type="term" value="P:lipopolysaccharide biosynthetic process"/>
    <property type="evidence" value="ECO:0007669"/>
    <property type="project" value="TreeGrafter"/>
</dbReference>
<accession>A0A348AKQ8</accession>
<dbReference type="EC" id="2.4.1.250" evidence="4"/>
<reference evidence="4 5" key="1">
    <citation type="journal article" date="2018" name="Int. J. Syst. Evol. Microbiol.">
        <title>Methylomusa anaerophila gen. nov., sp. nov., an anaerobic methanol-utilizing bacterium isolated from a microbial fuel cell.</title>
        <authorList>
            <person name="Amano N."/>
            <person name="Yamamuro A."/>
            <person name="Miyahara M."/>
            <person name="Kouzuma A."/>
            <person name="Abe T."/>
            <person name="Watanabe K."/>
        </authorList>
    </citation>
    <scope>NUCLEOTIDE SEQUENCE [LARGE SCALE GENOMIC DNA]</scope>
    <source>
        <strain evidence="4 5">MMFC1</strain>
    </source>
</reference>
<organism evidence="4 5">
    <name type="scientific">Methylomusa anaerophila</name>
    <dbReference type="NCBI Taxonomy" id="1930071"/>
    <lineage>
        <taxon>Bacteria</taxon>
        <taxon>Bacillati</taxon>
        <taxon>Bacillota</taxon>
        <taxon>Negativicutes</taxon>
        <taxon>Selenomonadales</taxon>
        <taxon>Sporomusaceae</taxon>
        <taxon>Methylomusa</taxon>
    </lineage>
</organism>
<dbReference type="Gene3D" id="3.40.50.2000">
    <property type="entry name" value="Glycogen Phosphorylase B"/>
    <property type="match status" value="1"/>
</dbReference>
<dbReference type="GO" id="GO:0102710">
    <property type="term" value="F:D-inositol-3-phosphate glycosyltransferase activity"/>
    <property type="evidence" value="ECO:0007669"/>
    <property type="project" value="UniProtKB-EC"/>
</dbReference>
<dbReference type="CDD" id="cd03818">
    <property type="entry name" value="GT4_ExpC-like"/>
    <property type="match status" value="1"/>
</dbReference>
<evidence type="ECO:0000313" key="4">
    <source>
        <dbReference type="EMBL" id="BBB91656.1"/>
    </source>
</evidence>
<evidence type="ECO:0000259" key="3">
    <source>
        <dbReference type="Pfam" id="PF12000"/>
    </source>
</evidence>
<dbReference type="Proteomes" id="UP000276437">
    <property type="component" value="Chromosome"/>
</dbReference>
<dbReference type="EMBL" id="AP018449">
    <property type="protein sequence ID" value="BBB91656.1"/>
    <property type="molecule type" value="Genomic_DNA"/>
</dbReference>
<dbReference type="Pfam" id="PF00534">
    <property type="entry name" value="Glycos_transf_1"/>
    <property type="match status" value="1"/>
</dbReference>
<keyword evidence="4" id="KW-0328">Glycosyltransferase</keyword>
<gene>
    <name evidence="4" type="primary">mshA_7</name>
    <name evidence="4" type="ORF">MAMMFC1_02340</name>
</gene>
<sequence>MNILFLHPNFPAQFLNLASTMGADPQHNVVFITAREKDEIPGVRKVLFGPSRPCSKNTHYYIHSLESAVLQGQSVYRTAAGLKEEGFAPDVIFGHSGWGSTLFMKDLFPRAALVGYFEWFNRAFGSDRDFHPHEQPDANEQLRLRTGNAPFLFDLYACDAGVTPTHWQHSQFPPEYREKIRVMHDGIRTASYIPKPDAKLVLPEIGLDLSAAKEIVTYVGRGMEPYRGFPQFMEAMDLLLRRRPRTHVVIVGADRMAYGGKKAPDGKTYKEWMLEKLALDLSRVHFTGLLPRYQYLQVLQASSVHVYLTYPFVLSWSMLEAMSAGCLLVASDTPPVREVIEDGQNGLLVDFFSPGQIADKVGEALDHPQDMKKIRARARETIVERYDFNKLLPRQLAFLQQMAESEYR</sequence>
<dbReference type="InterPro" id="IPR001296">
    <property type="entry name" value="Glyco_trans_1"/>
</dbReference>
<evidence type="ECO:0000313" key="5">
    <source>
        <dbReference type="Proteomes" id="UP000276437"/>
    </source>
</evidence>
<proteinExistence type="predicted"/>
<feature type="domain" description="Glycosyl transferase family 4" evidence="3">
    <location>
        <begin position="26"/>
        <end position="190"/>
    </location>
</feature>